<protein>
    <submittedName>
        <fullName evidence="2">Type I restriction enzyme R protein N terminus (HSDR_N)</fullName>
    </submittedName>
</protein>
<dbReference type="SUPFAM" id="SSF52540">
    <property type="entry name" value="P-loop containing nucleoside triphosphate hydrolases"/>
    <property type="match status" value="1"/>
</dbReference>
<proteinExistence type="predicted"/>
<evidence type="ECO:0000313" key="3">
    <source>
        <dbReference type="Proteomes" id="UP000183107"/>
    </source>
</evidence>
<feature type="domain" description="S1 motif" evidence="1">
    <location>
        <begin position="819"/>
        <end position="886"/>
    </location>
</feature>
<dbReference type="Gene3D" id="3.90.1570.50">
    <property type="match status" value="1"/>
</dbReference>
<organism evidence="2 3">
    <name type="scientific">Nitrosospira briensis</name>
    <dbReference type="NCBI Taxonomy" id="35799"/>
    <lineage>
        <taxon>Bacteria</taxon>
        <taxon>Pseudomonadati</taxon>
        <taxon>Pseudomonadota</taxon>
        <taxon>Betaproteobacteria</taxon>
        <taxon>Nitrosomonadales</taxon>
        <taxon>Nitrosomonadaceae</taxon>
        <taxon>Nitrosospira</taxon>
    </lineage>
</organism>
<dbReference type="GO" id="GO:0005524">
    <property type="term" value="F:ATP binding"/>
    <property type="evidence" value="ECO:0007669"/>
    <property type="project" value="UniProtKB-KW"/>
</dbReference>
<dbReference type="InterPro" id="IPR003029">
    <property type="entry name" value="S1_domain"/>
</dbReference>
<dbReference type="InterPro" id="IPR007409">
    <property type="entry name" value="Restrct_endonuc_type1_HsdR_N"/>
</dbReference>
<sequence>MSDTAFSFPPIRDMSNESDVEQKLIYPFVTTIFPFGLGYPLSSVLTKKTVRGCEIGKGSSRKSYFPDYVLTAGTLPRVVIEAKAPSENLNEAYREARLYAAEINAQYPSGQNPLTYVVACNGQQLHFGSWDQATPTICAELENNGIASGQISAIIESIRFDKLTKDSDRIKALIKPKYFKPRRMIGGQGIQNEEVGLNSFGARIQGELLHIFNPTTTEDRAMIVKNAYIGSRRRERFVEPIDRVIRAASPPSHTDSQLLEDTANPKEITRRLVQLKPLENKILLLIGMVGAGKTTFLDYLQIVALPREVTERTVWVRINMNTAPVSPNEIYSWLRREIRNQCQASQPSLDFEDLDQLQKLYSVELKRFKKGPGKLFEADPITYSVKLAEEIQKLQADEKVTALAFTRFCVAERGKLLIIALDNSDKRTLDEQLLMFEAAQWLQKEYRCLIMLPLREETYDNYRDRPPLDTALKDLVFRIEPPLFQNVLHKRIQLALKHLALEGNRQLTYELPNGFRVEYGSNEISYYLTSIVKSIFEHDKYIRRLITGLAGRNIRRALEIFIEFCTSGHITEDQILKIKRAEGAHSIPLEVVTRVLLRTNRRLYDSDHSYVLNVFGANWNDEDPNHFVRKIILTWLLKNISEAGPSGQKGYFPISEIKRMAVPFGIVEEVLTREITYLLIGHCIVSETYKTENLDDCELIRLASAGMVHLDLLTNIDYLAAIAEDTYFDNEATARKIADTLRKSDRQLKRKDVLYNASILVEFLLRERERRNNLVGIISANIGFESLTDLTDSERALKESRELVLGPQWEKVGSKYQVGSSHKGIIVNPHVSHGLFVELEAGITGLIPKRSLQNTMFATDYRFLTELAVEVVILVNEPLKCTLILKLIRFMD</sequence>
<name>A0A1I4Z435_9PROT</name>
<dbReference type="Pfam" id="PF04313">
    <property type="entry name" value="HSDR_N"/>
    <property type="match status" value="1"/>
</dbReference>
<evidence type="ECO:0000313" key="2">
    <source>
        <dbReference type="EMBL" id="SFN45012.1"/>
    </source>
</evidence>
<gene>
    <name evidence="2" type="ORF">SAMN05216386_1018</name>
</gene>
<evidence type="ECO:0000259" key="1">
    <source>
        <dbReference type="PROSITE" id="PS50126"/>
    </source>
</evidence>
<reference evidence="3" key="1">
    <citation type="submission" date="2016-10" db="EMBL/GenBank/DDBJ databases">
        <authorList>
            <person name="Varghese N."/>
        </authorList>
    </citation>
    <scope>NUCLEOTIDE SEQUENCE [LARGE SCALE GENOMIC DNA]</scope>
    <source>
        <strain evidence="3">Nsp8</strain>
    </source>
</reference>
<dbReference type="GO" id="GO:0009035">
    <property type="term" value="F:type I site-specific deoxyribonuclease activity"/>
    <property type="evidence" value="ECO:0007669"/>
    <property type="project" value="UniProtKB-EC"/>
</dbReference>
<keyword evidence="3" id="KW-1185">Reference proteome</keyword>
<dbReference type="RefSeq" id="WP_074795195.1">
    <property type="nucleotide sequence ID" value="NZ_FOVJ01000001.1"/>
</dbReference>
<accession>A0A1I4Z435</accession>
<dbReference type="GO" id="GO:0009307">
    <property type="term" value="P:DNA restriction-modification system"/>
    <property type="evidence" value="ECO:0007669"/>
    <property type="project" value="UniProtKB-KW"/>
</dbReference>
<dbReference type="AlphaFoldDB" id="A0A1I4Z435"/>
<dbReference type="EMBL" id="FOVJ01000001">
    <property type="protein sequence ID" value="SFN45012.1"/>
    <property type="molecule type" value="Genomic_DNA"/>
</dbReference>
<dbReference type="OrthoDB" id="9804077at2"/>
<dbReference type="GO" id="GO:0003677">
    <property type="term" value="F:DNA binding"/>
    <property type="evidence" value="ECO:0007669"/>
    <property type="project" value="UniProtKB-KW"/>
</dbReference>
<dbReference type="Proteomes" id="UP000183107">
    <property type="component" value="Unassembled WGS sequence"/>
</dbReference>
<dbReference type="PROSITE" id="PS50126">
    <property type="entry name" value="S1"/>
    <property type="match status" value="1"/>
</dbReference>
<dbReference type="InterPro" id="IPR027417">
    <property type="entry name" value="P-loop_NTPase"/>
</dbReference>